<dbReference type="SUPFAM" id="SSF53474">
    <property type="entry name" value="alpha/beta-Hydrolases"/>
    <property type="match status" value="1"/>
</dbReference>
<dbReference type="Proteomes" id="UP001470230">
    <property type="component" value="Unassembled WGS sequence"/>
</dbReference>
<evidence type="ECO:0000259" key="1">
    <source>
        <dbReference type="Pfam" id="PF12146"/>
    </source>
</evidence>
<dbReference type="EMBL" id="JAPFFF010000058">
    <property type="protein sequence ID" value="KAK8837600.1"/>
    <property type="molecule type" value="Genomic_DNA"/>
</dbReference>
<sequence>MEIDSEDAQLIDNASKFIIRNVRGRFYPIKEQTSCEFSDLGEFVQVPIKDTLGREVKIALFIAKPENPLPENPIVLIAPGDNEIIDDYIQFIDFFIPFGINYCVMDYRGRGYSEGEYVTLGDNEIDDVFTVIRYLKENGYSKISYFGRSRGAICGIFAAVEFPELISVALDSPRIHLGDDDEYISEKFNISKEKAHELLPHIYKKVSETIGIDFSRADQPYILAERIRQPIYVIHGESDGNIPVSESRELISILKSEEKELVVFRGGHNSMSRWCVHIPKQLHFIAKHMGVDLSLEDYFEVVKKVGLSQ</sequence>
<feature type="domain" description="Serine aminopeptidase S33" evidence="1">
    <location>
        <begin position="73"/>
        <end position="184"/>
    </location>
</feature>
<evidence type="ECO:0000313" key="2">
    <source>
        <dbReference type="EMBL" id="KAK8837600.1"/>
    </source>
</evidence>
<organism evidence="2 3">
    <name type="scientific">Tritrichomonas musculus</name>
    <dbReference type="NCBI Taxonomy" id="1915356"/>
    <lineage>
        <taxon>Eukaryota</taxon>
        <taxon>Metamonada</taxon>
        <taxon>Parabasalia</taxon>
        <taxon>Tritrichomonadida</taxon>
        <taxon>Tritrichomonadidae</taxon>
        <taxon>Tritrichomonas</taxon>
    </lineage>
</organism>
<keyword evidence="3" id="KW-1185">Reference proteome</keyword>
<dbReference type="Pfam" id="PF12146">
    <property type="entry name" value="Hydrolase_4"/>
    <property type="match status" value="1"/>
</dbReference>
<dbReference type="Gene3D" id="3.40.50.1820">
    <property type="entry name" value="alpha/beta hydrolase"/>
    <property type="match status" value="1"/>
</dbReference>
<evidence type="ECO:0000313" key="3">
    <source>
        <dbReference type="Proteomes" id="UP001470230"/>
    </source>
</evidence>
<dbReference type="InterPro" id="IPR022742">
    <property type="entry name" value="Hydrolase_4"/>
</dbReference>
<gene>
    <name evidence="2" type="ORF">M9Y10_036131</name>
</gene>
<name>A0ABR2GUI5_9EUKA</name>
<reference evidence="2 3" key="1">
    <citation type="submission" date="2024-04" db="EMBL/GenBank/DDBJ databases">
        <title>Tritrichomonas musculus Genome.</title>
        <authorList>
            <person name="Alves-Ferreira E."/>
            <person name="Grigg M."/>
            <person name="Lorenzi H."/>
            <person name="Galac M."/>
        </authorList>
    </citation>
    <scope>NUCLEOTIDE SEQUENCE [LARGE SCALE GENOMIC DNA]</scope>
    <source>
        <strain evidence="2 3">EAF2021</strain>
    </source>
</reference>
<comment type="caution">
    <text evidence="2">The sequence shown here is derived from an EMBL/GenBank/DDBJ whole genome shotgun (WGS) entry which is preliminary data.</text>
</comment>
<protein>
    <recommendedName>
        <fullName evidence="1">Serine aminopeptidase S33 domain-containing protein</fullName>
    </recommendedName>
</protein>
<dbReference type="InterPro" id="IPR029058">
    <property type="entry name" value="AB_hydrolase_fold"/>
</dbReference>
<dbReference type="PANTHER" id="PTHR43358:SF4">
    <property type="entry name" value="ALPHA_BETA HYDROLASE FOLD-1 DOMAIN-CONTAINING PROTEIN"/>
    <property type="match status" value="1"/>
</dbReference>
<dbReference type="PANTHER" id="PTHR43358">
    <property type="entry name" value="ALPHA/BETA-HYDROLASE"/>
    <property type="match status" value="1"/>
</dbReference>
<dbReference type="InterPro" id="IPR052920">
    <property type="entry name" value="DNA-binding_regulatory"/>
</dbReference>
<proteinExistence type="predicted"/>
<accession>A0ABR2GUI5</accession>